<dbReference type="Pfam" id="PF04443">
    <property type="entry name" value="LuxE"/>
    <property type="match status" value="1"/>
</dbReference>
<comment type="caution">
    <text evidence="2">The sequence shown here is derived from an EMBL/GenBank/DDBJ whole genome shotgun (WGS) entry which is preliminary data.</text>
</comment>
<evidence type="ECO:0000313" key="2">
    <source>
        <dbReference type="EMBL" id="MFC7393616.1"/>
    </source>
</evidence>
<dbReference type="Proteomes" id="UP001596505">
    <property type="component" value="Unassembled WGS sequence"/>
</dbReference>
<sequence length="364" mass="41677">MRKESKEITEQILTFIEESNEEESRFNELALKLFTYQFKFNLPYKKFCQKRRKTPLTVKNWREIPVIPIQAFKELVLSCEPAEEAEAVFMTSGTTNAEKRGKNHHPSLQVWDASMMTGFKQFVVPDGKKRAIFVLSPGEDLNKNSSLSRYLTMAVKHFGNENSRNFFNKDGLDMNSLVKALKESEERKEPVMLMGASFAYVHFLDYCKEHGNRFKLASGSRLFDTGGFKGQSREVKKEELYLSFEETFAISQKDCINMYGMTELSSQIYDQKFVFRDRLNTKMSSASWLKTLVLHPETLEPLKDGEIGILAHYDLANWNSCLAILTEDMGYKTADGLTLLGRAEGSEARGCSISVDQLMEAQQQ</sequence>
<dbReference type="InterPro" id="IPR007534">
    <property type="entry name" value="LuxE"/>
</dbReference>
<dbReference type="Gene3D" id="3.40.50.12780">
    <property type="entry name" value="N-terminal domain of ligase-like"/>
    <property type="match status" value="1"/>
</dbReference>
<name>A0ABW2Q2B5_9BACL</name>
<dbReference type="EMBL" id="JBHTCO010000014">
    <property type="protein sequence ID" value="MFC7393616.1"/>
    <property type="molecule type" value="Genomic_DNA"/>
</dbReference>
<accession>A0ABW2Q2B5</accession>
<proteinExistence type="predicted"/>
<keyword evidence="3" id="KW-1185">Reference proteome</keyword>
<feature type="domain" description="Acyl-protein synthetase LuxE" evidence="1">
    <location>
        <begin position="17"/>
        <end position="357"/>
    </location>
</feature>
<protein>
    <submittedName>
        <fullName evidence="2">CoF synthetase</fullName>
    </submittedName>
</protein>
<reference evidence="3" key="1">
    <citation type="journal article" date="2019" name="Int. J. Syst. Evol. Microbiol.">
        <title>The Global Catalogue of Microorganisms (GCM) 10K type strain sequencing project: providing services to taxonomists for standard genome sequencing and annotation.</title>
        <authorList>
            <consortium name="The Broad Institute Genomics Platform"/>
            <consortium name="The Broad Institute Genome Sequencing Center for Infectious Disease"/>
            <person name="Wu L."/>
            <person name="Ma J."/>
        </authorList>
    </citation>
    <scope>NUCLEOTIDE SEQUENCE [LARGE SCALE GENOMIC DNA]</scope>
    <source>
        <strain evidence="3">CGMCC 1.16305</strain>
    </source>
</reference>
<evidence type="ECO:0000259" key="1">
    <source>
        <dbReference type="Pfam" id="PF04443"/>
    </source>
</evidence>
<dbReference type="InterPro" id="IPR042099">
    <property type="entry name" value="ANL_N_sf"/>
</dbReference>
<dbReference type="SUPFAM" id="SSF56801">
    <property type="entry name" value="Acetyl-CoA synthetase-like"/>
    <property type="match status" value="1"/>
</dbReference>
<dbReference type="RefSeq" id="WP_380966132.1">
    <property type="nucleotide sequence ID" value="NZ_JBHTCO010000014.1"/>
</dbReference>
<organism evidence="2 3">
    <name type="scientific">Scopulibacillus cellulosilyticus</name>
    <dbReference type="NCBI Taxonomy" id="2665665"/>
    <lineage>
        <taxon>Bacteria</taxon>
        <taxon>Bacillati</taxon>
        <taxon>Bacillota</taxon>
        <taxon>Bacilli</taxon>
        <taxon>Bacillales</taxon>
        <taxon>Sporolactobacillaceae</taxon>
        <taxon>Scopulibacillus</taxon>
    </lineage>
</organism>
<gene>
    <name evidence="2" type="ORF">ACFQRG_11690</name>
</gene>
<evidence type="ECO:0000313" key="3">
    <source>
        <dbReference type="Proteomes" id="UP001596505"/>
    </source>
</evidence>